<gene>
    <name evidence="2" type="ORF">Rhow_008335</name>
</gene>
<dbReference type="Proteomes" id="UP000287519">
    <property type="component" value="Unassembled WGS sequence"/>
</dbReference>
<dbReference type="OrthoDB" id="4760590at2"/>
<dbReference type="InterPro" id="IPR019922">
    <property type="entry name" value="Lucif-like_OxRdatse_MSMEG_4141"/>
</dbReference>
<evidence type="ECO:0000313" key="2">
    <source>
        <dbReference type="EMBL" id="GCE44037.1"/>
    </source>
</evidence>
<organism evidence="2 3">
    <name type="scientific">Rhodococcus wratislaviensis</name>
    <name type="common">Tsukamurella wratislaviensis</name>
    <dbReference type="NCBI Taxonomy" id="44752"/>
    <lineage>
        <taxon>Bacteria</taxon>
        <taxon>Bacillati</taxon>
        <taxon>Actinomycetota</taxon>
        <taxon>Actinomycetes</taxon>
        <taxon>Mycobacteriales</taxon>
        <taxon>Nocardiaceae</taxon>
        <taxon>Rhodococcus</taxon>
    </lineage>
</organism>
<comment type="caution">
    <text evidence="2">The sequence shown here is derived from an EMBL/GenBank/DDBJ whole genome shotgun (WGS) entry which is preliminary data.</text>
</comment>
<protein>
    <recommendedName>
        <fullName evidence="1">Luciferase-like domain-containing protein</fullName>
    </recommendedName>
</protein>
<keyword evidence="3" id="KW-1185">Reference proteome</keyword>
<proteinExistence type="predicted"/>
<dbReference type="RefSeq" id="WP_124395681.1">
    <property type="nucleotide sequence ID" value="NZ_BHYM01000085.1"/>
</dbReference>
<reference evidence="2 3" key="1">
    <citation type="submission" date="2018-11" db="EMBL/GenBank/DDBJ databases">
        <title>Microbial catabolism of amino acid.</title>
        <authorList>
            <person name="Hibi M."/>
            <person name="Ogawa J."/>
        </authorList>
    </citation>
    <scope>NUCLEOTIDE SEQUENCE [LARGE SCALE GENOMIC DNA]</scope>
    <source>
        <strain evidence="2 3">C31-06</strain>
    </source>
</reference>
<feature type="domain" description="Luciferase-like" evidence="1">
    <location>
        <begin position="25"/>
        <end position="97"/>
    </location>
</feature>
<dbReference type="GO" id="GO:0016705">
    <property type="term" value="F:oxidoreductase activity, acting on paired donors, with incorporation or reduction of molecular oxygen"/>
    <property type="evidence" value="ECO:0007669"/>
    <property type="project" value="InterPro"/>
</dbReference>
<dbReference type="NCBIfam" id="TIGR03620">
    <property type="entry name" value="F420_MSMEG_4141"/>
    <property type="match status" value="1"/>
</dbReference>
<name>A0A402CKC8_RHOWR</name>
<evidence type="ECO:0000259" key="1">
    <source>
        <dbReference type="Pfam" id="PF00296"/>
    </source>
</evidence>
<dbReference type="InterPro" id="IPR011251">
    <property type="entry name" value="Luciferase-like_dom"/>
</dbReference>
<dbReference type="SUPFAM" id="SSF51679">
    <property type="entry name" value="Bacterial luciferase-like"/>
    <property type="match status" value="1"/>
</dbReference>
<dbReference type="AlphaFoldDB" id="A0A402CKC8"/>
<dbReference type="EMBL" id="BHYM01000085">
    <property type="protein sequence ID" value="GCE44037.1"/>
    <property type="molecule type" value="Genomic_DNA"/>
</dbReference>
<dbReference type="InterPro" id="IPR036661">
    <property type="entry name" value="Luciferase-like_sf"/>
</dbReference>
<dbReference type="Gene3D" id="3.20.20.30">
    <property type="entry name" value="Luciferase-like domain"/>
    <property type="match status" value="2"/>
</dbReference>
<evidence type="ECO:0000313" key="3">
    <source>
        <dbReference type="Proteomes" id="UP000287519"/>
    </source>
</evidence>
<accession>A0A402CKC8</accession>
<dbReference type="Pfam" id="PF00296">
    <property type="entry name" value="Bac_luciferase"/>
    <property type="match status" value="1"/>
</dbReference>
<sequence>MTRIEGLGPIGISLNIAPDETHLGEAARLESLGYSAIWLAGGQIDSLDRISAVVRATESIPVATGIIPVDVYDADAVARLHADLQVTAPGRFVVGLGGPQIPRPLRALNAYLDRLDRADPPVPTARRILAALGPRKLELARERAAGAVLLLVTPEYTAEARRILGPDATLIVSLMTVLDTDAARSRDTAGVPLRFLSGVGGYAANFARMGFTADDISGLSNRLVDDLVAWGDADAIVARVHSHLAAGADHVVVSELGDRPGEVAGQLAGLLPLRARDGLGATGRH</sequence>